<dbReference type="EMBL" id="VDFQ02000001">
    <property type="protein sequence ID" value="KAA1425100.1"/>
    <property type="molecule type" value="Genomic_DNA"/>
</dbReference>
<dbReference type="PROSITE" id="PS50012">
    <property type="entry name" value="RCC1_3"/>
    <property type="match status" value="4"/>
</dbReference>
<dbReference type="PANTHER" id="PTHR22870:SF360">
    <property type="entry name" value="ULTRAVIOLET-B RECEPTOR UVR8"/>
    <property type="match status" value="1"/>
</dbReference>
<dbReference type="SUPFAM" id="SSF50985">
    <property type="entry name" value="RCC1/BLIP-II"/>
    <property type="match status" value="1"/>
</dbReference>
<keyword evidence="1" id="KW-0677">Repeat</keyword>
<sequence>MRRLVLLPVTAVVASTFAVVGGSTPAYAVAPPEVTSSVAAGNVASVVIGRDGRPYGTGVNQYGSLTGVGSRTTLTPMAGLPAGVRAVSVAAAPTWFSLVRGSDGRVYGTGVNDNGQITGSGLATALRPLSGMPAGVQAVDVAAGNSFTLVLGSDGVVRGTGHNGSGQLTGAGHRSTLTPLVGMPAGVRAKAIAAGAVHSLVVGDNGVVYGAGLNDQGQLTGTGNRTVLTPLTGLPVGKVPVAVAAGWRHSVVLVDDGRMYGTGLNDVGQLTGTGGVRTTLTLMQPLTFDVSFDAVAVSAGEKHTVALGEDGEAYGVGSNDHGQVGGIPLQVTSFLNLSRRVASDVVGISATNSSHTLLRTADGMVWGLGRNQNEQLTARNPSMTTGASPLSGQLLAAGARPVIRGVARVGGVLSAGAGAWTPAATHYAYRWYRNGALISGATGSTYRLVAADRGRRISVLVIASASDYARGSAASASTATVRAGVAPRYVRTPKPRIAGVTKVGKRLRIARLSRSGFTPAPSRLRYQWYRGATKIRGATKATYRVKRADRGKRVRVRIIAVRPGHLTGTYDTRRVRISRR</sequence>
<gene>
    <name evidence="4" type="ORF">FE697_004255</name>
</gene>
<dbReference type="Proteomes" id="UP000307768">
    <property type="component" value="Unassembled WGS sequence"/>
</dbReference>
<evidence type="ECO:0000256" key="1">
    <source>
        <dbReference type="ARBA" id="ARBA00022737"/>
    </source>
</evidence>
<feature type="chain" id="PRO_5024350452" description="RCC1-like domain-containing protein" evidence="2">
    <location>
        <begin position="29"/>
        <end position="580"/>
    </location>
</feature>
<feature type="domain" description="RCC1-like" evidence="3">
    <location>
        <begin position="85"/>
        <end position="380"/>
    </location>
</feature>
<dbReference type="InterPro" id="IPR051210">
    <property type="entry name" value="Ub_ligase/GEF_domain"/>
</dbReference>
<dbReference type="OrthoDB" id="5485729at2"/>
<evidence type="ECO:0000313" key="5">
    <source>
        <dbReference type="Proteomes" id="UP000307768"/>
    </source>
</evidence>
<dbReference type="InterPro" id="IPR058923">
    <property type="entry name" value="RCC1-like_dom"/>
</dbReference>
<accession>A0A5Q6S4B4</accession>
<organism evidence="4 5">
    <name type="scientific">Mumia zhuanghuii</name>
    <dbReference type="NCBI Taxonomy" id="2585211"/>
    <lineage>
        <taxon>Bacteria</taxon>
        <taxon>Bacillati</taxon>
        <taxon>Actinomycetota</taxon>
        <taxon>Actinomycetes</taxon>
        <taxon>Propionibacteriales</taxon>
        <taxon>Nocardioidaceae</taxon>
        <taxon>Mumia</taxon>
    </lineage>
</organism>
<comment type="caution">
    <text evidence="4">The sequence shown here is derived from an EMBL/GenBank/DDBJ whole genome shotgun (WGS) entry which is preliminary data.</text>
</comment>
<dbReference type="RefSeq" id="WP_149768274.1">
    <property type="nucleotide sequence ID" value="NZ_VDFQ02000001.1"/>
</dbReference>
<dbReference type="PRINTS" id="PR00633">
    <property type="entry name" value="RCCNDNSATION"/>
</dbReference>
<feature type="signal peptide" evidence="2">
    <location>
        <begin position="1"/>
        <end position="28"/>
    </location>
</feature>
<reference evidence="4 5" key="1">
    <citation type="submission" date="2019-09" db="EMBL/GenBank/DDBJ databases">
        <title>Mumia zhuanghuii sp. nov. isolated from the intestinal contents of plateau pika (Ochotona curzoniae) in the Qinghai-Tibet plateau of China.</title>
        <authorList>
            <person name="Tian Z."/>
        </authorList>
    </citation>
    <scope>NUCLEOTIDE SEQUENCE [LARGE SCALE GENOMIC DNA]</scope>
    <source>
        <strain evidence="5">350</strain>
    </source>
</reference>
<dbReference type="PANTHER" id="PTHR22870">
    <property type="entry name" value="REGULATOR OF CHROMOSOME CONDENSATION"/>
    <property type="match status" value="1"/>
</dbReference>
<dbReference type="InterPro" id="IPR000408">
    <property type="entry name" value="Reg_chr_condens"/>
</dbReference>
<dbReference type="Pfam" id="PF25390">
    <property type="entry name" value="WD40_RLD"/>
    <property type="match status" value="1"/>
</dbReference>
<keyword evidence="2" id="KW-0732">Signal</keyword>
<name>A0A5Q6S4B4_9ACTN</name>
<dbReference type="InterPro" id="IPR009091">
    <property type="entry name" value="RCC1/BLIP-II"/>
</dbReference>
<dbReference type="Gene3D" id="2.60.40.2700">
    <property type="match status" value="2"/>
</dbReference>
<proteinExistence type="predicted"/>
<protein>
    <recommendedName>
        <fullName evidence="3">RCC1-like domain-containing protein</fullName>
    </recommendedName>
</protein>
<evidence type="ECO:0000259" key="3">
    <source>
        <dbReference type="Pfam" id="PF25390"/>
    </source>
</evidence>
<dbReference type="AlphaFoldDB" id="A0A5Q6S4B4"/>
<dbReference type="Gene3D" id="2.130.10.30">
    <property type="entry name" value="Regulator of chromosome condensation 1/beta-lactamase-inhibitor protein II"/>
    <property type="match status" value="2"/>
</dbReference>
<dbReference type="PROSITE" id="PS00626">
    <property type="entry name" value="RCC1_2"/>
    <property type="match status" value="2"/>
</dbReference>
<evidence type="ECO:0000256" key="2">
    <source>
        <dbReference type="SAM" id="SignalP"/>
    </source>
</evidence>
<evidence type="ECO:0000313" key="4">
    <source>
        <dbReference type="EMBL" id="KAA1425100.1"/>
    </source>
</evidence>